<organism evidence="3 4">
    <name type="scientific">Haloarcula rubra</name>
    <dbReference type="NCBI Taxonomy" id="2487747"/>
    <lineage>
        <taxon>Archaea</taxon>
        <taxon>Methanobacteriati</taxon>
        <taxon>Methanobacteriota</taxon>
        <taxon>Stenosarchaea group</taxon>
        <taxon>Halobacteria</taxon>
        <taxon>Halobacteriales</taxon>
        <taxon>Haloarculaceae</taxon>
        <taxon>Haloarcula</taxon>
    </lineage>
</organism>
<dbReference type="SUPFAM" id="SSF56059">
    <property type="entry name" value="Glutathione synthetase ATP-binding domain-like"/>
    <property type="match status" value="1"/>
</dbReference>
<dbReference type="InterPro" id="IPR011761">
    <property type="entry name" value="ATP-grasp"/>
</dbReference>
<accession>A0AAW4PR65</accession>
<keyword evidence="1" id="KW-0067">ATP-binding</keyword>
<reference evidence="3 4" key="1">
    <citation type="submission" date="2021-06" db="EMBL/GenBank/DDBJ databases">
        <title>Halomicroarcula sp. a new haloarchaeum isolated from saline soil.</title>
        <authorList>
            <person name="Duran-Viseras A."/>
            <person name="Sanchez-Porro C."/>
            <person name="Ventosa A."/>
        </authorList>
    </citation>
    <scope>NUCLEOTIDE SEQUENCE [LARGE SCALE GENOMIC DNA]</scope>
    <source>
        <strain evidence="3 4">F13</strain>
    </source>
</reference>
<dbReference type="GO" id="GO:0005524">
    <property type="term" value="F:ATP binding"/>
    <property type="evidence" value="ECO:0007669"/>
    <property type="project" value="UniProtKB-UniRule"/>
</dbReference>
<keyword evidence="1" id="KW-0547">Nucleotide-binding</keyword>
<evidence type="ECO:0000313" key="3">
    <source>
        <dbReference type="EMBL" id="MBX0323169.1"/>
    </source>
</evidence>
<protein>
    <submittedName>
        <fullName evidence="3">ATP-grasp domain-containing protein</fullName>
    </submittedName>
</protein>
<dbReference type="Gene3D" id="3.30.470.20">
    <property type="entry name" value="ATP-grasp fold, B domain"/>
    <property type="match status" value="1"/>
</dbReference>
<evidence type="ECO:0000259" key="2">
    <source>
        <dbReference type="PROSITE" id="PS50975"/>
    </source>
</evidence>
<evidence type="ECO:0000256" key="1">
    <source>
        <dbReference type="PROSITE-ProRule" id="PRU00409"/>
    </source>
</evidence>
<feature type="domain" description="ATP-grasp" evidence="2">
    <location>
        <begin position="109"/>
        <end position="315"/>
    </location>
</feature>
<dbReference type="AlphaFoldDB" id="A0AAW4PR65"/>
<proteinExistence type="predicted"/>
<dbReference type="PROSITE" id="PS50975">
    <property type="entry name" value="ATP_GRASP"/>
    <property type="match status" value="1"/>
</dbReference>
<dbReference type="Proteomes" id="UP001430377">
    <property type="component" value="Unassembled WGS sequence"/>
</dbReference>
<evidence type="ECO:0000313" key="4">
    <source>
        <dbReference type="Proteomes" id="UP001430377"/>
    </source>
</evidence>
<sequence>MEDSGMRGSAVVVSNTSAAPLSIVRALGRRGIRTIAASEQAHPPVYASKYVDERVSLPDPQTDLHGYRDTLLDLVARPSVETVAPVREEDVFVLSKYRDAFAEHLRPVWPDIETLGVAHDRVELVAAAERAGVDVPETWLLDDVPEWDRPLIAKARYGLVTGHYVEGMEPGAVHPTPNTQYIEPGDRPDVEDLTERMGHVPIVQEYVPGTEYTVRALYDEGEPVLTTQKALRRGYKYPRGPSIYHEAVDIPDLRAAALALLDELEWHGPASVGFIRDEETGAFKMLEINPRFWSSMPCDHHAGVDYPLYYWHLANGVTGPFDPEYTPGTASHLLRGEAVHLLSVATESYPFVPKPSLTRTAVDVLSSLATQPRFDVLSSDDPGPFARDLWNTVRSAFPIPTDR</sequence>
<gene>
    <name evidence="3" type="ORF">EGH21_09025</name>
</gene>
<dbReference type="EMBL" id="RKLR01000003">
    <property type="protein sequence ID" value="MBX0323169.1"/>
    <property type="molecule type" value="Genomic_DNA"/>
</dbReference>
<keyword evidence="4" id="KW-1185">Reference proteome</keyword>
<dbReference type="Pfam" id="PF15632">
    <property type="entry name" value="ATPgrasp_Ter"/>
    <property type="match status" value="1"/>
</dbReference>
<dbReference type="GO" id="GO:0046872">
    <property type="term" value="F:metal ion binding"/>
    <property type="evidence" value="ECO:0007669"/>
    <property type="project" value="InterPro"/>
</dbReference>
<dbReference type="Gene3D" id="3.40.50.20">
    <property type="match status" value="1"/>
</dbReference>
<dbReference type="RefSeq" id="WP_220618149.1">
    <property type="nucleotide sequence ID" value="NZ_RKLR01000003.1"/>
</dbReference>
<comment type="caution">
    <text evidence="3">The sequence shown here is derived from an EMBL/GenBank/DDBJ whole genome shotgun (WGS) entry which is preliminary data.</text>
</comment>
<name>A0AAW4PR65_9EURY</name>